<feature type="compositionally biased region" description="Basic and acidic residues" evidence="3">
    <location>
        <begin position="1"/>
        <end position="16"/>
    </location>
</feature>
<dbReference type="InterPro" id="IPR051358">
    <property type="entry name" value="TF_AMS/ICE1/BHLH6-like"/>
</dbReference>
<name>A0A6A6LNI3_HEVBR</name>
<dbReference type="EMBL" id="JAAGAX010000009">
    <property type="protein sequence ID" value="KAF2303000.1"/>
    <property type="molecule type" value="Genomic_DNA"/>
</dbReference>
<proteinExistence type="predicted"/>
<organism evidence="5 6">
    <name type="scientific">Hevea brasiliensis</name>
    <name type="common">Para rubber tree</name>
    <name type="synonym">Siphonia brasiliensis</name>
    <dbReference type="NCBI Taxonomy" id="3981"/>
    <lineage>
        <taxon>Eukaryota</taxon>
        <taxon>Viridiplantae</taxon>
        <taxon>Streptophyta</taxon>
        <taxon>Embryophyta</taxon>
        <taxon>Tracheophyta</taxon>
        <taxon>Spermatophyta</taxon>
        <taxon>Magnoliopsida</taxon>
        <taxon>eudicotyledons</taxon>
        <taxon>Gunneridae</taxon>
        <taxon>Pentapetalae</taxon>
        <taxon>rosids</taxon>
        <taxon>fabids</taxon>
        <taxon>Malpighiales</taxon>
        <taxon>Euphorbiaceae</taxon>
        <taxon>Crotonoideae</taxon>
        <taxon>Micrandreae</taxon>
        <taxon>Hevea</taxon>
    </lineage>
</organism>
<dbReference type="PANTHER" id="PTHR31945">
    <property type="entry name" value="TRANSCRIPTION FACTOR SCREAM2-RELATED"/>
    <property type="match status" value="1"/>
</dbReference>
<comment type="subcellular location">
    <subcellularLocation>
        <location evidence="1">Nucleus</location>
    </subcellularLocation>
</comment>
<dbReference type="PANTHER" id="PTHR31945:SF27">
    <property type="entry name" value="TRANSCRIPTION FACTOR BHLH35-LIKE PROTEIN"/>
    <property type="match status" value="1"/>
</dbReference>
<dbReference type="GO" id="GO:0043565">
    <property type="term" value="F:sequence-specific DNA binding"/>
    <property type="evidence" value="ECO:0007669"/>
    <property type="project" value="TreeGrafter"/>
</dbReference>
<dbReference type="Pfam" id="PF22754">
    <property type="entry name" value="bHLH-TF_ACT-like_plant"/>
    <property type="match status" value="1"/>
</dbReference>
<feature type="domain" description="Plant bHLH transcription factor ACT-like" evidence="4">
    <location>
        <begin position="85"/>
        <end position="162"/>
    </location>
</feature>
<evidence type="ECO:0000256" key="3">
    <source>
        <dbReference type="SAM" id="MobiDB-lite"/>
    </source>
</evidence>
<comment type="caution">
    <text evidence="5">The sequence shown here is derived from an EMBL/GenBank/DDBJ whole genome shotgun (WGS) entry which is preliminary data.</text>
</comment>
<feature type="region of interest" description="Disordered" evidence="3">
    <location>
        <begin position="1"/>
        <end position="31"/>
    </location>
</feature>
<evidence type="ECO:0000256" key="1">
    <source>
        <dbReference type="ARBA" id="ARBA00004123"/>
    </source>
</evidence>
<dbReference type="GO" id="GO:0003700">
    <property type="term" value="F:DNA-binding transcription factor activity"/>
    <property type="evidence" value="ECO:0007669"/>
    <property type="project" value="TreeGrafter"/>
</dbReference>
<feature type="compositionally biased region" description="Low complexity" evidence="3">
    <location>
        <begin position="19"/>
        <end position="31"/>
    </location>
</feature>
<evidence type="ECO:0000313" key="6">
    <source>
        <dbReference type="Proteomes" id="UP000467840"/>
    </source>
</evidence>
<keyword evidence="6" id="KW-1185">Reference proteome</keyword>
<dbReference type="Proteomes" id="UP000467840">
    <property type="component" value="Chromosome 16"/>
</dbReference>
<protein>
    <recommendedName>
        <fullName evidence="4">Plant bHLH transcription factor ACT-like domain-containing protein</fullName>
    </recommendedName>
</protein>
<dbReference type="InterPro" id="IPR054502">
    <property type="entry name" value="bHLH-TF_ACT-like_plant"/>
</dbReference>
<reference evidence="5 6" key="1">
    <citation type="journal article" date="2020" name="Mol. Plant">
        <title>The Chromosome-Based Rubber Tree Genome Provides New Insights into Spurge Genome Evolution and Rubber Biosynthesis.</title>
        <authorList>
            <person name="Liu J."/>
            <person name="Shi C."/>
            <person name="Shi C.C."/>
            <person name="Li W."/>
            <person name="Zhang Q.J."/>
            <person name="Zhang Y."/>
            <person name="Li K."/>
            <person name="Lu H.F."/>
            <person name="Shi C."/>
            <person name="Zhu S.T."/>
            <person name="Xiao Z.Y."/>
            <person name="Nan H."/>
            <person name="Yue Y."/>
            <person name="Zhu X.G."/>
            <person name="Wu Y."/>
            <person name="Hong X.N."/>
            <person name="Fan G.Y."/>
            <person name="Tong Y."/>
            <person name="Zhang D."/>
            <person name="Mao C.L."/>
            <person name="Liu Y.L."/>
            <person name="Hao S.J."/>
            <person name="Liu W.Q."/>
            <person name="Lv M.Q."/>
            <person name="Zhang H.B."/>
            <person name="Liu Y."/>
            <person name="Hu-Tang G.R."/>
            <person name="Wang J.P."/>
            <person name="Wang J.H."/>
            <person name="Sun Y.H."/>
            <person name="Ni S.B."/>
            <person name="Chen W.B."/>
            <person name="Zhang X.C."/>
            <person name="Jiao Y.N."/>
            <person name="Eichler E.E."/>
            <person name="Li G.H."/>
            <person name="Liu X."/>
            <person name="Gao L.Z."/>
        </authorList>
    </citation>
    <scope>NUCLEOTIDE SEQUENCE [LARGE SCALE GENOMIC DNA]</scope>
    <source>
        <strain evidence="6">cv. GT1</strain>
        <tissue evidence="5">Leaf</tissue>
    </source>
</reference>
<gene>
    <name evidence="5" type="ORF">GH714_012498</name>
</gene>
<evidence type="ECO:0000313" key="5">
    <source>
        <dbReference type="EMBL" id="KAF2303000.1"/>
    </source>
</evidence>
<evidence type="ECO:0000259" key="4">
    <source>
        <dbReference type="Pfam" id="PF22754"/>
    </source>
</evidence>
<accession>A0A6A6LNI3</accession>
<dbReference type="AlphaFoldDB" id="A0A6A6LNI3"/>
<evidence type="ECO:0000256" key="2">
    <source>
        <dbReference type="ARBA" id="ARBA00023242"/>
    </source>
</evidence>
<sequence length="179" mass="19710">MKEKRKGLNLEKEKGGGKTSISSSGAAGFVSSGEAGKRRSIIADAILHIYKLKLKLEKIKRELSIIDAIKREHLSLLKQIQYLPKVKVEKTGKGFLVKVICQKGGDNLIPILEVFEEMGLVVLHAKVSCNFYFGMEAIVVSEEEEQDGLDVKNVTQAVVEAIVRHVEGADRSIKVPVVN</sequence>
<keyword evidence="2" id="KW-0539">Nucleus</keyword>
<dbReference type="GO" id="GO:0005634">
    <property type="term" value="C:nucleus"/>
    <property type="evidence" value="ECO:0007669"/>
    <property type="project" value="UniProtKB-SubCell"/>
</dbReference>